<dbReference type="PANTHER" id="PTHR45749:SF21">
    <property type="entry name" value="DUF4371 DOMAIN-CONTAINING PROTEIN"/>
    <property type="match status" value="1"/>
</dbReference>
<dbReference type="InterPro" id="IPR025398">
    <property type="entry name" value="DUF4371"/>
</dbReference>
<sequence length="321" mass="35927">MCVLFSNETLGKGSSVKVGAFVNKPFIKWKNALEYFITHSNADYHKLSTLRAEEFVKIIENKTVDVATQVNSSRKAQVIENRLKLISIIKTIIFCGRQELAMRGHDDSGPIFNCEKDNNNGNFRSLLRFRALSGDLTLKNHLMNSSGKSVYISPIIQNEIIQICGSLIQKEIVFKVNQAKFFAILADEACDISRIEQMSLCVRYIDNGCIREDFLKFVPIYDASGKGMAYTIIREIGKLGLKIENLIGQGYDGASAMSGLYNGVQKYIRDEIPHALYVHCAAHSLNLATGKSCTIPEIRNCIGSASTIINFFRKSPMRSKF</sequence>
<evidence type="ECO:0000313" key="3">
    <source>
        <dbReference type="RefSeq" id="XP_025415571.1"/>
    </source>
</evidence>
<gene>
    <name evidence="3" type="primary">LOC112687197</name>
</gene>
<dbReference type="GeneID" id="112687197"/>
<dbReference type="InterPro" id="IPR012337">
    <property type="entry name" value="RNaseH-like_sf"/>
</dbReference>
<dbReference type="AlphaFoldDB" id="A0A8B8FYY6"/>
<protein>
    <submittedName>
        <fullName evidence="3">Zinc finger MYM-type protein 1-like</fullName>
    </submittedName>
</protein>
<accession>A0A8B8FYY6</accession>
<evidence type="ECO:0000313" key="2">
    <source>
        <dbReference type="Proteomes" id="UP000694846"/>
    </source>
</evidence>
<dbReference type="Pfam" id="PF14291">
    <property type="entry name" value="DUF4371"/>
    <property type="match status" value="1"/>
</dbReference>
<name>A0A8B8FYY6_9HEMI</name>
<dbReference type="SUPFAM" id="SSF53098">
    <property type="entry name" value="Ribonuclease H-like"/>
    <property type="match status" value="1"/>
</dbReference>
<dbReference type="PANTHER" id="PTHR45749">
    <property type="match status" value="1"/>
</dbReference>
<organism evidence="2 3">
    <name type="scientific">Sipha flava</name>
    <name type="common">yellow sugarcane aphid</name>
    <dbReference type="NCBI Taxonomy" id="143950"/>
    <lineage>
        <taxon>Eukaryota</taxon>
        <taxon>Metazoa</taxon>
        <taxon>Ecdysozoa</taxon>
        <taxon>Arthropoda</taxon>
        <taxon>Hexapoda</taxon>
        <taxon>Insecta</taxon>
        <taxon>Pterygota</taxon>
        <taxon>Neoptera</taxon>
        <taxon>Paraneoptera</taxon>
        <taxon>Hemiptera</taxon>
        <taxon>Sternorrhyncha</taxon>
        <taxon>Aphidomorpha</taxon>
        <taxon>Aphidoidea</taxon>
        <taxon>Aphididae</taxon>
        <taxon>Sipha</taxon>
    </lineage>
</organism>
<dbReference type="OrthoDB" id="6618591at2759"/>
<feature type="domain" description="DUF4371" evidence="1">
    <location>
        <begin position="77"/>
        <end position="263"/>
    </location>
</feature>
<evidence type="ECO:0000259" key="1">
    <source>
        <dbReference type="Pfam" id="PF14291"/>
    </source>
</evidence>
<reference evidence="3" key="1">
    <citation type="submission" date="2025-08" db="UniProtKB">
        <authorList>
            <consortium name="RefSeq"/>
        </authorList>
    </citation>
    <scope>IDENTIFICATION</scope>
    <source>
        <tissue evidence="3">Whole body</tissue>
    </source>
</reference>
<dbReference type="Proteomes" id="UP000694846">
    <property type="component" value="Unplaced"/>
</dbReference>
<proteinExistence type="predicted"/>
<dbReference type="RefSeq" id="XP_025415571.1">
    <property type="nucleotide sequence ID" value="XM_025559786.1"/>
</dbReference>
<keyword evidence="2" id="KW-1185">Reference proteome</keyword>